<dbReference type="Proteomes" id="UP000177235">
    <property type="component" value="Unassembled WGS sequence"/>
</dbReference>
<sequence>MDKKDLEQIRQIVKEETTSVVNTALSEFWEGNLEPAFDVLNERLDVVETKLDKALYAEVVHLEARIKRLEEKVGITHQHSK</sequence>
<proteinExistence type="predicted"/>
<comment type="caution">
    <text evidence="1">The sequence shown here is derived from an EMBL/GenBank/DDBJ whole genome shotgun (WGS) entry which is preliminary data.</text>
</comment>
<protein>
    <submittedName>
        <fullName evidence="1">Uncharacterized protein</fullName>
    </submittedName>
</protein>
<evidence type="ECO:0000313" key="2">
    <source>
        <dbReference type="Proteomes" id="UP000177235"/>
    </source>
</evidence>
<dbReference type="EMBL" id="MFFF01000010">
    <property type="protein sequence ID" value="OGE99893.1"/>
    <property type="molecule type" value="Genomic_DNA"/>
</dbReference>
<evidence type="ECO:0000313" key="1">
    <source>
        <dbReference type="EMBL" id="OGE99893.1"/>
    </source>
</evidence>
<accession>A0A1F5QCF8</accession>
<gene>
    <name evidence="1" type="ORF">A3J05_03530</name>
</gene>
<organism evidence="1 2">
    <name type="scientific">Candidatus Doudnabacteria bacterium RIFCSPLOWO2_02_FULL_48_13</name>
    <dbReference type="NCBI Taxonomy" id="1817845"/>
    <lineage>
        <taxon>Bacteria</taxon>
        <taxon>Candidatus Doudnaibacteriota</taxon>
    </lineage>
</organism>
<dbReference type="AlphaFoldDB" id="A0A1F5QCF8"/>
<reference evidence="1 2" key="1">
    <citation type="journal article" date="2016" name="Nat. Commun.">
        <title>Thousands of microbial genomes shed light on interconnected biogeochemical processes in an aquifer system.</title>
        <authorList>
            <person name="Anantharaman K."/>
            <person name="Brown C.T."/>
            <person name="Hug L.A."/>
            <person name="Sharon I."/>
            <person name="Castelle C.J."/>
            <person name="Probst A.J."/>
            <person name="Thomas B.C."/>
            <person name="Singh A."/>
            <person name="Wilkins M.J."/>
            <person name="Karaoz U."/>
            <person name="Brodie E.L."/>
            <person name="Williams K.H."/>
            <person name="Hubbard S.S."/>
            <person name="Banfield J.F."/>
        </authorList>
    </citation>
    <scope>NUCLEOTIDE SEQUENCE [LARGE SCALE GENOMIC DNA]</scope>
</reference>
<name>A0A1F5QCF8_9BACT</name>